<dbReference type="EMBL" id="JBEXPZ010000040">
    <property type="protein sequence ID" value="MET9848406.1"/>
    <property type="molecule type" value="Genomic_DNA"/>
</dbReference>
<dbReference type="Pfam" id="PF00293">
    <property type="entry name" value="NUDIX"/>
    <property type="match status" value="1"/>
</dbReference>
<dbReference type="Gene3D" id="3.90.79.10">
    <property type="entry name" value="Nucleoside Triphosphate Pyrophosphohydrolase"/>
    <property type="match status" value="1"/>
</dbReference>
<dbReference type="PRINTS" id="PR00502">
    <property type="entry name" value="NUDIXFAMILY"/>
</dbReference>
<comment type="cofactor">
    <cofactor evidence="1">
        <name>Mg(2+)</name>
        <dbReference type="ChEBI" id="CHEBI:18420"/>
    </cofactor>
</comment>
<accession>A0ABV2V3K4</accession>
<evidence type="ECO:0000256" key="5">
    <source>
        <dbReference type="RuleBase" id="RU003476"/>
    </source>
</evidence>
<reference evidence="7 8" key="1">
    <citation type="submission" date="2024-06" db="EMBL/GenBank/DDBJ databases">
        <title>The Natural Products Discovery Center: Release of the First 8490 Sequenced Strains for Exploring Actinobacteria Biosynthetic Diversity.</title>
        <authorList>
            <person name="Kalkreuter E."/>
            <person name="Kautsar S.A."/>
            <person name="Yang D."/>
            <person name="Bader C.D."/>
            <person name="Teijaro C.N."/>
            <person name="Fluegel L."/>
            <person name="Davis C.M."/>
            <person name="Simpson J.R."/>
            <person name="Lauterbach L."/>
            <person name="Steele A.D."/>
            <person name="Gui C."/>
            <person name="Meng S."/>
            <person name="Li G."/>
            <person name="Viehrig K."/>
            <person name="Ye F."/>
            <person name="Su P."/>
            <person name="Kiefer A.F."/>
            <person name="Nichols A."/>
            <person name="Cepeda A.J."/>
            <person name="Yan W."/>
            <person name="Fan B."/>
            <person name="Jiang Y."/>
            <person name="Adhikari A."/>
            <person name="Zheng C.-J."/>
            <person name="Schuster L."/>
            <person name="Cowan T.M."/>
            <person name="Smanski M.J."/>
            <person name="Chevrette M.G."/>
            <person name="De Carvalho L.P.S."/>
            <person name="Shen B."/>
        </authorList>
    </citation>
    <scope>NUCLEOTIDE SEQUENCE [LARGE SCALE GENOMIC DNA]</scope>
    <source>
        <strain evidence="7 8">NPDC006434</strain>
    </source>
</reference>
<protein>
    <submittedName>
        <fullName evidence="7">NUDIX domain-containing protein</fullName>
    </submittedName>
</protein>
<dbReference type="InterPro" id="IPR015797">
    <property type="entry name" value="NUDIX_hydrolase-like_dom_sf"/>
</dbReference>
<evidence type="ECO:0000256" key="3">
    <source>
        <dbReference type="ARBA" id="ARBA00022801"/>
    </source>
</evidence>
<keyword evidence="4" id="KW-0460">Magnesium</keyword>
<gene>
    <name evidence="7" type="ORF">ABZZ21_28470</name>
</gene>
<sequence>MNSTAPYASTAEPRMRHSVRALILDERERLLLCRFALTDRTGRPFVLWAAPGGGIAPGETPSQALARELVEEVGLVLTDEAPHVWRQEIADPAIAPGHDGVVNDYHLVRTTAFTPAGALGEPALARENVHGTRWWSLDEITGHDGPDLFSPRDLGTPLARLLADGVPDRPVLLGL</sequence>
<keyword evidence="8" id="KW-1185">Reference proteome</keyword>
<dbReference type="InterPro" id="IPR000086">
    <property type="entry name" value="NUDIX_hydrolase_dom"/>
</dbReference>
<dbReference type="SUPFAM" id="SSF55811">
    <property type="entry name" value="Nudix"/>
    <property type="match status" value="1"/>
</dbReference>
<comment type="caution">
    <text evidence="7">The sequence shown here is derived from an EMBL/GenBank/DDBJ whole genome shotgun (WGS) entry which is preliminary data.</text>
</comment>
<dbReference type="Proteomes" id="UP001550210">
    <property type="component" value="Unassembled WGS sequence"/>
</dbReference>
<evidence type="ECO:0000256" key="1">
    <source>
        <dbReference type="ARBA" id="ARBA00001946"/>
    </source>
</evidence>
<feature type="domain" description="Nudix hydrolase" evidence="6">
    <location>
        <begin position="14"/>
        <end position="161"/>
    </location>
</feature>
<keyword evidence="3 5" id="KW-0378">Hydrolase</keyword>
<dbReference type="PANTHER" id="PTHR43046">
    <property type="entry name" value="GDP-MANNOSE MANNOSYL HYDROLASE"/>
    <property type="match status" value="1"/>
</dbReference>
<dbReference type="PANTHER" id="PTHR43046:SF12">
    <property type="entry name" value="GDP-MANNOSE MANNOSYL HYDROLASE"/>
    <property type="match status" value="1"/>
</dbReference>
<dbReference type="InterPro" id="IPR020476">
    <property type="entry name" value="Nudix_hydrolase"/>
</dbReference>
<evidence type="ECO:0000256" key="4">
    <source>
        <dbReference type="ARBA" id="ARBA00022842"/>
    </source>
</evidence>
<comment type="similarity">
    <text evidence="2 5">Belongs to the Nudix hydrolase family.</text>
</comment>
<name>A0ABV2V3K4_9ACTN</name>
<evidence type="ECO:0000259" key="6">
    <source>
        <dbReference type="PROSITE" id="PS51462"/>
    </source>
</evidence>
<evidence type="ECO:0000313" key="7">
    <source>
        <dbReference type="EMBL" id="MET9848406.1"/>
    </source>
</evidence>
<dbReference type="PROSITE" id="PS51462">
    <property type="entry name" value="NUDIX"/>
    <property type="match status" value="1"/>
</dbReference>
<dbReference type="PROSITE" id="PS00893">
    <property type="entry name" value="NUDIX_BOX"/>
    <property type="match status" value="1"/>
</dbReference>
<dbReference type="RefSeq" id="WP_355400282.1">
    <property type="nucleotide sequence ID" value="NZ_JBEGHN010000001.1"/>
</dbReference>
<dbReference type="InterPro" id="IPR020084">
    <property type="entry name" value="NUDIX_hydrolase_CS"/>
</dbReference>
<evidence type="ECO:0000313" key="8">
    <source>
        <dbReference type="Proteomes" id="UP001550210"/>
    </source>
</evidence>
<proteinExistence type="inferred from homology"/>
<evidence type="ECO:0000256" key="2">
    <source>
        <dbReference type="ARBA" id="ARBA00005582"/>
    </source>
</evidence>
<organism evidence="7 8">
    <name type="scientific">Streptomyces ossamyceticus</name>
    <dbReference type="NCBI Taxonomy" id="249581"/>
    <lineage>
        <taxon>Bacteria</taxon>
        <taxon>Bacillati</taxon>
        <taxon>Actinomycetota</taxon>
        <taxon>Actinomycetes</taxon>
        <taxon>Kitasatosporales</taxon>
        <taxon>Streptomycetaceae</taxon>
        <taxon>Streptomyces</taxon>
    </lineage>
</organism>